<name>A0A8J2ZSM4_9BACL</name>
<protein>
    <recommendedName>
        <fullName evidence="3">Transcriptional regulator</fullName>
    </recommendedName>
</protein>
<sequence length="83" mass="9416">MNETHFQAGEAVYVKYHHPLSDSIANVQEATIVEDPDHPGELCLWIQDTYYPLSDEIAVYRTVAERGSTDQEDYSQSPPGEIF</sequence>
<reference evidence="1" key="1">
    <citation type="journal article" date="2014" name="Int. J. Syst. Evol. Microbiol.">
        <title>Complete genome sequence of Corynebacterium casei LMG S-19264T (=DSM 44701T), isolated from a smear-ripened cheese.</title>
        <authorList>
            <consortium name="US DOE Joint Genome Institute (JGI-PGF)"/>
            <person name="Walter F."/>
            <person name="Albersmeier A."/>
            <person name="Kalinowski J."/>
            <person name="Ruckert C."/>
        </authorList>
    </citation>
    <scope>NUCLEOTIDE SEQUENCE</scope>
    <source>
        <strain evidence="1">CGMCC 1.12777</strain>
    </source>
</reference>
<comment type="caution">
    <text evidence="1">The sequence shown here is derived from an EMBL/GenBank/DDBJ whole genome shotgun (WGS) entry which is preliminary data.</text>
</comment>
<dbReference type="EMBL" id="BMFV01000002">
    <property type="protein sequence ID" value="GGH75186.1"/>
    <property type="molecule type" value="Genomic_DNA"/>
</dbReference>
<reference evidence="1" key="2">
    <citation type="submission" date="2020-09" db="EMBL/GenBank/DDBJ databases">
        <authorList>
            <person name="Sun Q."/>
            <person name="Zhou Y."/>
        </authorList>
    </citation>
    <scope>NUCLEOTIDE SEQUENCE</scope>
    <source>
        <strain evidence="1">CGMCC 1.12777</strain>
    </source>
</reference>
<accession>A0A8J2ZSM4</accession>
<proteinExistence type="predicted"/>
<evidence type="ECO:0000313" key="1">
    <source>
        <dbReference type="EMBL" id="GGH75186.1"/>
    </source>
</evidence>
<evidence type="ECO:0000313" key="2">
    <source>
        <dbReference type="Proteomes" id="UP000656813"/>
    </source>
</evidence>
<dbReference type="RefSeq" id="WP_188495581.1">
    <property type="nucleotide sequence ID" value="NZ_BMFV01000002.1"/>
</dbReference>
<dbReference type="Pfam" id="PF11132">
    <property type="entry name" value="SplA"/>
    <property type="match status" value="1"/>
</dbReference>
<organism evidence="1 2">
    <name type="scientific">Pullulanibacillus pueri</name>
    <dbReference type="NCBI Taxonomy" id="1437324"/>
    <lineage>
        <taxon>Bacteria</taxon>
        <taxon>Bacillati</taxon>
        <taxon>Bacillota</taxon>
        <taxon>Bacilli</taxon>
        <taxon>Bacillales</taxon>
        <taxon>Sporolactobacillaceae</taxon>
        <taxon>Pullulanibacillus</taxon>
    </lineage>
</organism>
<evidence type="ECO:0008006" key="3">
    <source>
        <dbReference type="Google" id="ProtNLM"/>
    </source>
</evidence>
<keyword evidence="2" id="KW-1185">Reference proteome</keyword>
<dbReference type="Proteomes" id="UP000656813">
    <property type="component" value="Unassembled WGS sequence"/>
</dbReference>
<dbReference type="InterPro" id="IPR022608">
    <property type="entry name" value="Tscrpt_reg_SplA"/>
</dbReference>
<gene>
    <name evidence="1" type="ORF">GCM10007096_04140</name>
</gene>
<dbReference type="AlphaFoldDB" id="A0A8J2ZSM4"/>